<comment type="function">
    <text evidence="3">Catalyzes two sequential steps in the biosynthesis of coenzyme A. In the first step cysteine is conjugated to 4'-phosphopantothenate to form 4-phosphopantothenoylcysteine. In the second step the latter compound is decarboxylated to form 4'-phosphopantotheine.</text>
</comment>
<evidence type="ECO:0000313" key="8">
    <source>
        <dbReference type="Proteomes" id="UP000185062"/>
    </source>
</evidence>
<keyword evidence="3" id="KW-0479">Metal-binding</keyword>
<dbReference type="GO" id="GO:0046872">
    <property type="term" value="F:metal ion binding"/>
    <property type="evidence" value="ECO:0007669"/>
    <property type="project" value="UniProtKB-KW"/>
</dbReference>
<dbReference type="EC" id="4.1.1.36" evidence="3"/>
<feature type="domain" description="Flavoprotein" evidence="5">
    <location>
        <begin position="11"/>
        <end position="181"/>
    </location>
</feature>
<dbReference type="Pfam" id="PF04127">
    <property type="entry name" value="DFP"/>
    <property type="match status" value="1"/>
</dbReference>
<keyword evidence="2 3" id="KW-0456">Lyase</keyword>
<dbReference type="Proteomes" id="UP000185062">
    <property type="component" value="Unassembled WGS sequence"/>
</dbReference>
<dbReference type="HAMAP" id="MF_02225">
    <property type="entry name" value="CoaBC"/>
    <property type="match status" value="1"/>
</dbReference>
<comment type="catalytic activity">
    <reaction evidence="3 4">
        <text>(R)-4'-phosphopantothenate + L-cysteine + CTP = N-[(R)-4-phosphopantothenoyl]-L-cysteine + CMP + diphosphate + H(+)</text>
        <dbReference type="Rhea" id="RHEA:19397"/>
        <dbReference type="ChEBI" id="CHEBI:10986"/>
        <dbReference type="ChEBI" id="CHEBI:15378"/>
        <dbReference type="ChEBI" id="CHEBI:33019"/>
        <dbReference type="ChEBI" id="CHEBI:35235"/>
        <dbReference type="ChEBI" id="CHEBI:37563"/>
        <dbReference type="ChEBI" id="CHEBI:59458"/>
        <dbReference type="ChEBI" id="CHEBI:60377"/>
        <dbReference type="EC" id="6.3.2.5"/>
    </reaction>
</comment>
<dbReference type="GO" id="GO:0010181">
    <property type="term" value="F:FMN binding"/>
    <property type="evidence" value="ECO:0007669"/>
    <property type="project" value="UniProtKB-UniRule"/>
</dbReference>
<protein>
    <recommendedName>
        <fullName evidence="3">Coenzyme A biosynthesis bifunctional protein CoaBC</fullName>
    </recommendedName>
    <alternativeName>
        <fullName evidence="3">DNA/pantothenate metabolism flavoprotein</fullName>
    </alternativeName>
    <alternativeName>
        <fullName evidence="3">Phosphopantothenoylcysteine synthetase/decarboxylase</fullName>
        <shortName evidence="3">PPCS-PPCDC</shortName>
    </alternativeName>
    <domain>
        <recommendedName>
            <fullName evidence="3">Phosphopantothenoylcysteine decarboxylase</fullName>
            <shortName evidence="3">PPC decarboxylase</shortName>
            <shortName evidence="3">PPC-DC</shortName>
            <ecNumber evidence="3">4.1.1.36</ecNumber>
        </recommendedName>
        <alternativeName>
            <fullName evidence="3">CoaC</fullName>
        </alternativeName>
    </domain>
    <domain>
        <recommendedName>
            <fullName evidence="3">Phosphopantothenate--cysteine ligase</fullName>
            <ecNumber evidence="3">6.3.2.5</ecNumber>
        </recommendedName>
        <alternativeName>
            <fullName evidence="3">CoaB</fullName>
        </alternativeName>
        <alternativeName>
            <fullName evidence="3">Phosphopantothenoylcysteine synthetase</fullName>
            <shortName evidence="3">PPC synthetase</shortName>
            <shortName evidence="3">PPC-S</shortName>
        </alternativeName>
    </domain>
</protein>
<dbReference type="Gene3D" id="3.40.50.1950">
    <property type="entry name" value="Flavin prenyltransferase-like"/>
    <property type="match status" value="1"/>
</dbReference>
<reference evidence="7 8" key="1">
    <citation type="submission" date="2016-12" db="EMBL/GenBank/DDBJ databases">
        <authorList>
            <person name="Song W.-J."/>
            <person name="Kurnit D.M."/>
        </authorList>
    </citation>
    <scope>NUCLEOTIDE SEQUENCE [LARGE SCALE GENOMIC DNA]</scope>
    <source>
        <strain evidence="7 8">ATCC 49181</strain>
    </source>
</reference>
<dbReference type="EMBL" id="FSRO01000001">
    <property type="protein sequence ID" value="SIO37825.1"/>
    <property type="molecule type" value="Genomic_DNA"/>
</dbReference>
<dbReference type="Gene3D" id="3.40.50.10300">
    <property type="entry name" value="CoaB-like"/>
    <property type="match status" value="1"/>
</dbReference>
<feature type="binding site" evidence="3">
    <location>
        <position position="345"/>
    </location>
    <ligand>
        <name>CTP</name>
        <dbReference type="ChEBI" id="CHEBI:37563"/>
    </ligand>
</feature>
<evidence type="ECO:0000256" key="3">
    <source>
        <dbReference type="HAMAP-Rule" id="MF_02225"/>
    </source>
</evidence>
<dbReference type="Pfam" id="PF02441">
    <property type="entry name" value="Flavoprotein"/>
    <property type="match status" value="1"/>
</dbReference>
<dbReference type="AlphaFoldDB" id="A0A1N6J0Q2"/>
<feature type="domain" description="DNA/pantothenate metabolism flavoprotein C-terminal" evidence="6">
    <location>
        <begin position="190"/>
        <end position="395"/>
    </location>
</feature>
<feature type="binding site" evidence="3">
    <location>
        <position position="341"/>
    </location>
    <ligand>
        <name>CTP</name>
        <dbReference type="ChEBI" id="CHEBI:37563"/>
    </ligand>
</feature>
<dbReference type="EC" id="6.3.2.5" evidence="3"/>
<dbReference type="UniPathway" id="UPA00241">
    <property type="reaction ID" value="UER00353"/>
</dbReference>
<evidence type="ECO:0000313" key="7">
    <source>
        <dbReference type="EMBL" id="SIO37825.1"/>
    </source>
</evidence>
<sequence length="410" mass="44317">MMTNLSMLKGKHLLFGITGGVAAYKAAELARLLVQSGIDVQTVMTESACRFVGPVTLQSLTGKPVFTDLWATNTTDNMAHINLSRNADAILIAPASANFIAKLAHGLADDLLATLCLARDCPLIIAPAMNRQMWENSATQRNLALLQCAGVTIVGPAAGEQACGEVGMGRMLEVYELLETVQIALLPGLLRDKHVLVTAGPTYEAIDAIRGITNLSSGRMGYAVTRAALEAGAKVTLISGPTCLSPPASAKLISVVSARDMFNAVKKEILDTDIFISVAAVADYRVVKEREQKIKKTNENLMLELTPNPDILMYVANLPAAPFCVGFAAETEDLEKNAEIKRHKKKLPLLVANLAQRAIGSDESALILFDDEGKYYLSQAPKADQARHLIRHIAQLYEKQKSKDITHEKN</sequence>
<feature type="active site" description="Proton donor" evidence="3">
    <location>
        <position position="163"/>
    </location>
</feature>
<dbReference type="eggNOG" id="COG0452">
    <property type="taxonomic scope" value="Bacteria"/>
</dbReference>
<dbReference type="InterPro" id="IPR005252">
    <property type="entry name" value="CoaBC"/>
</dbReference>
<keyword evidence="1 3" id="KW-0210">Decarboxylase</keyword>
<dbReference type="SUPFAM" id="SSF52507">
    <property type="entry name" value="Homo-oligomeric flavin-containing Cys decarboxylases, HFCD"/>
    <property type="match status" value="1"/>
</dbReference>
<feature type="region of interest" description="Phosphopantothenoylcysteine decarboxylase" evidence="3">
    <location>
        <begin position="1"/>
        <end position="194"/>
    </location>
</feature>
<dbReference type="GO" id="GO:0015937">
    <property type="term" value="P:coenzyme A biosynthetic process"/>
    <property type="evidence" value="ECO:0007669"/>
    <property type="project" value="UniProtKB-UniRule"/>
</dbReference>
<comment type="caution">
    <text evidence="3">Lacks conserved residue(s) required for the propagation of feature annotation.</text>
</comment>
<name>A0A1N6J0Q2_9PROT</name>
<dbReference type="GO" id="GO:0071513">
    <property type="term" value="C:phosphopantothenoylcysteine decarboxylase complex"/>
    <property type="evidence" value="ECO:0007669"/>
    <property type="project" value="TreeGrafter"/>
</dbReference>
<comment type="cofactor">
    <cofactor evidence="3">
        <name>FMN</name>
        <dbReference type="ChEBI" id="CHEBI:58210"/>
    </cofactor>
    <text evidence="3">Binds 1 FMN per subunit.</text>
</comment>
<keyword evidence="3 4" id="KW-0285">Flavoprotein</keyword>
<evidence type="ECO:0000259" key="6">
    <source>
        <dbReference type="Pfam" id="PF04127"/>
    </source>
</evidence>
<dbReference type="STRING" id="44575.SAMN05216419_100631"/>
<dbReference type="PANTHER" id="PTHR14359">
    <property type="entry name" value="HOMO-OLIGOMERIC FLAVIN CONTAINING CYS DECARBOXYLASE FAMILY"/>
    <property type="match status" value="1"/>
</dbReference>
<dbReference type="GO" id="GO:0004633">
    <property type="term" value="F:phosphopantothenoylcysteine decarboxylase activity"/>
    <property type="evidence" value="ECO:0007669"/>
    <property type="project" value="UniProtKB-UniRule"/>
</dbReference>
<dbReference type="GO" id="GO:0015941">
    <property type="term" value="P:pantothenate catabolic process"/>
    <property type="evidence" value="ECO:0007669"/>
    <property type="project" value="InterPro"/>
</dbReference>
<dbReference type="InterPro" id="IPR035929">
    <property type="entry name" value="CoaB-like_sf"/>
</dbReference>
<dbReference type="SUPFAM" id="SSF102645">
    <property type="entry name" value="CoaB-like"/>
    <property type="match status" value="1"/>
</dbReference>
<comment type="function">
    <text evidence="4">Catalyzes two steps in the biosynthesis of coenzyme A. In the first step cysteine is conjugated to 4'-phosphopantothenate to form 4-phosphopantothenoylcysteine, in the latter compound is decarboxylated to form 4'-phosphopantotheine.</text>
</comment>
<feature type="region of interest" description="Phosphopantothenate--cysteine ligase" evidence="3">
    <location>
        <begin position="195"/>
        <end position="410"/>
    </location>
</feature>
<comment type="similarity">
    <text evidence="3 4">In the N-terminal section; belongs to the HFCD (homo-oligomeric flavin containing Cys decarboxylase) superfamily.</text>
</comment>
<feature type="binding site" evidence="3">
    <location>
        <position position="327"/>
    </location>
    <ligand>
        <name>CTP</name>
        <dbReference type="ChEBI" id="CHEBI:37563"/>
    </ligand>
</feature>
<keyword evidence="3 4" id="KW-0288">FMN</keyword>
<comment type="pathway">
    <text evidence="3 4">Cofactor biosynthesis; coenzyme A biosynthesis; CoA from (R)-pantothenate: step 2/5.</text>
</comment>
<dbReference type="InterPro" id="IPR007085">
    <property type="entry name" value="DNA/pantothenate-metab_flavo_C"/>
</dbReference>
<dbReference type="InterPro" id="IPR003382">
    <property type="entry name" value="Flavoprotein"/>
</dbReference>
<keyword evidence="3" id="KW-0460">Magnesium</keyword>
<evidence type="ECO:0000259" key="5">
    <source>
        <dbReference type="Pfam" id="PF02441"/>
    </source>
</evidence>
<keyword evidence="3" id="KW-0511">Multifunctional enzyme</keyword>
<evidence type="ECO:0000256" key="4">
    <source>
        <dbReference type="RuleBase" id="RU364078"/>
    </source>
</evidence>
<feature type="binding site" evidence="3">
    <location>
        <begin position="309"/>
        <end position="312"/>
    </location>
    <ligand>
        <name>CTP</name>
        <dbReference type="ChEBI" id="CHEBI:37563"/>
    </ligand>
</feature>
<dbReference type="PANTHER" id="PTHR14359:SF6">
    <property type="entry name" value="PHOSPHOPANTOTHENOYLCYSTEINE DECARBOXYLASE"/>
    <property type="match status" value="1"/>
</dbReference>
<dbReference type="NCBIfam" id="TIGR00521">
    <property type="entry name" value="coaBC_dfp"/>
    <property type="match status" value="1"/>
</dbReference>
<feature type="binding site" evidence="3">
    <location>
        <position position="293"/>
    </location>
    <ligand>
        <name>CTP</name>
        <dbReference type="ChEBI" id="CHEBI:37563"/>
    </ligand>
</feature>
<keyword evidence="3 4" id="KW-0436">Ligase</keyword>
<accession>A0A1N6J0Q2</accession>
<comment type="pathway">
    <text evidence="3 4">Cofactor biosynthesis; coenzyme A biosynthesis; CoA from (R)-pantothenate: step 3/5.</text>
</comment>
<evidence type="ECO:0000256" key="2">
    <source>
        <dbReference type="ARBA" id="ARBA00023239"/>
    </source>
</evidence>
<organism evidence="7 8">
    <name type="scientific">Nitrosomonas cryotolerans ATCC 49181</name>
    <dbReference type="NCBI Taxonomy" id="1131553"/>
    <lineage>
        <taxon>Bacteria</taxon>
        <taxon>Pseudomonadati</taxon>
        <taxon>Pseudomonadota</taxon>
        <taxon>Betaproteobacteria</taxon>
        <taxon>Nitrosomonadales</taxon>
        <taxon>Nitrosomonadaceae</taxon>
        <taxon>Nitrosomonas</taxon>
    </lineage>
</organism>
<dbReference type="GO" id="GO:0004632">
    <property type="term" value="F:phosphopantothenate--cysteine ligase activity"/>
    <property type="evidence" value="ECO:0007669"/>
    <property type="project" value="UniProtKB-UniRule"/>
</dbReference>
<gene>
    <name evidence="3" type="primary">coaBC</name>
    <name evidence="7" type="ORF">SAMN02743940_2222</name>
</gene>
<feature type="binding site" evidence="3">
    <location>
        <position position="283"/>
    </location>
    <ligand>
        <name>CTP</name>
        <dbReference type="ChEBI" id="CHEBI:37563"/>
    </ligand>
</feature>
<evidence type="ECO:0000256" key="1">
    <source>
        <dbReference type="ARBA" id="ARBA00022793"/>
    </source>
</evidence>
<comment type="catalytic activity">
    <reaction evidence="3 4">
        <text>N-[(R)-4-phosphopantothenoyl]-L-cysteine + H(+) = (R)-4'-phosphopantetheine + CO2</text>
        <dbReference type="Rhea" id="RHEA:16793"/>
        <dbReference type="ChEBI" id="CHEBI:15378"/>
        <dbReference type="ChEBI" id="CHEBI:16526"/>
        <dbReference type="ChEBI" id="CHEBI:59458"/>
        <dbReference type="ChEBI" id="CHEBI:61723"/>
        <dbReference type="EC" id="4.1.1.36"/>
    </reaction>
</comment>
<keyword evidence="8" id="KW-1185">Reference proteome</keyword>
<proteinExistence type="inferred from homology"/>
<comment type="cofactor">
    <cofactor evidence="3">
        <name>Mg(2+)</name>
        <dbReference type="ChEBI" id="CHEBI:18420"/>
    </cofactor>
</comment>
<dbReference type="InterPro" id="IPR036551">
    <property type="entry name" value="Flavin_trans-like"/>
</dbReference>
<comment type="similarity">
    <text evidence="3 4">In the C-terminal section; belongs to the PPC synthetase family.</text>
</comment>